<organism evidence="2">
    <name type="scientific">marine sediment metagenome</name>
    <dbReference type="NCBI Taxonomy" id="412755"/>
    <lineage>
        <taxon>unclassified sequences</taxon>
        <taxon>metagenomes</taxon>
        <taxon>ecological metagenomes</taxon>
    </lineage>
</organism>
<evidence type="ECO:0000313" key="2">
    <source>
        <dbReference type="EMBL" id="KKN99593.1"/>
    </source>
</evidence>
<evidence type="ECO:0000256" key="1">
    <source>
        <dbReference type="SAM" id="MobiDB-lite"/>
    </source>
</evidence>
<proteinExistence type="predicted"/>
<gene>
    <name evidence="2" type="ORF">LCGC14_0136840</name>
</gene>
<feature type="compositionally biased region" description="Basic and acidic residues" evidence="1">
    <location>
        <begin position="40"/>
        <end position="57"/>
    </location>
</feature>
<feature type="region of interest" description="Disordered" evidence="1">
    <location>
        <begin position="1"/>
        <end position="72"/>
    </location>
</feature>
<protein>
    <submittedName>
        <fullName evidence="2">Uncharacterized protein</fullName>
    </submittedName>
</protein>
<reference evidence="2" key="1">
    <citation type="journal article" date="2015" name="Nature">
        <title>Complex archaea that bridge the gap between prokaryotes and eukaryotes.</title>
        <authorList>
            <person name="Spang A."/>
            <person name="Saw J.H."/>
            <person name="Jorgensen S.L."/>
            <person name="Zaremba-Niedzwiedzka K."/>
            <person name="Martijn J."/>
            <person name="Lind A.E."/>
            <person name="van Eijk R."/>
            <person name="Schleper C."/>
            <person name="Guy L."/>
            <person name="Ettema T.J."/>
        </authorList>
    </citation>
    <scope>NUCLEOTIDE SEQUENCE</scope>
</reference>
<feature type="compositionally biased region" description="Low complexity" evidence="1">
    <location>
        <begin position="10"/>
        <end position="39"/>
    </location>
</feature>
<dbReference type="EMBL" id="LAZR01000046">
    <property type="protein sequence ID" value="KKN99593.1"/>
    <property type="molecule type" value="Genomic_DNA"/>
</dbReference>
<dbReference type="AlphaFoldDB" id="A0A0F9Y4J1"/>
<sequence length="72" mass="7568">MTEQANNDNTSAPAAETATESKALPGLGSLFAAAASANSRKGDTPKKGKTGDQHEQRIGMPPRNTRRSMGKR</sequence>
<comment type="caution">
    <text evidence="2">The sequence shown here is derived from an EMBL/GenBank/DDBJ whole genome shotgun (WGS) entry which is preliminary data.</text>
</comment>
<name>A0A0F9Y4J1_9ZZZZ</name>
<accession>A0A0F9Y4J1</accession>